<dbReference type="Gene3D" id="3.40.970.10">
    <property type="entry name" value="Ribonuclease H1, N-terminal domain"/>
    <property type="match status" value="1"/>
</dbReference>
<dbReference type="InterPro" id="IPR009027">
    <property type="entry name" value="Ribosomal_bL9/RNase_H1_N"/>
</dbReference>
<feature type="compositionally biased region" description="Basic residues" evidence="1">
    <location>
        <begin position="54"/>
        <end position="63"/>
    </location>
</feature>
<accession>A0A1M2V8T4</accession>
<organism evidence="3 4">
    <name type="scientific">Trametes pubescens</name>
    <name type="common">White-rot fungus</name>
    <dbReference type="NCBI Taxonomy" id="154538"/>
    <lineage>
        <taxon>Eukaryota</taxon>
        <taxon>Fungi</taxon>
        <taxon>Dikarya</taxon>
        <taxon>Basidiomycota</taxon>
        <taxon>Agaricomycotina</taxon>
        <taxon>Agaricomycetes</taxon>
        <taxon>Polyporales</taxon>
        <taxon>Polyporaceae</taxon>
        <taxon>Trametes</taxon>
    </lineage>
</organism>
<feature type="region of interest" description="Disordered" evidence="1">
    <location>
        <begin position="1"/>
        <end position="68"/>
    </location>
</feature>
<sequence>MSGRMHDRADGYGNSRAAGDDLLEQLDQLSIAGSPAPQDSLLFSSPSPSVRSAARPRRRRHRSAQASQVVVHVEVNGGTNPITINAMPSVSDQSQRSSAAVPGPVAVAVSPSSLVTYSDVPGDTKANPASIAQAARSAGQNIAEQSNAVRGGGRVAAWNPALEHIEPADPSHRGKWYVVTAGRRVGIWCSWLDMEDYVDVRGRRFQGFMTRAQAEHHYTLAKEEGRVRLLVGERL</sequence>
<dbReference type="OrthoDB" id="2658750at2759"/>
<gene>
    <name evidence="3" type="ORF">TRAPUB_5368</name>
</gene>
<proteinExistence type="predicted"/>
<name>A0A1M2V8T4_TRAPU</name>
<feature type="compositionally biased region" description="Low complexity" evidence="1">
    <location>
        <begin position="44"/>
        <end position="53"/>
    </location>
</feature>
<evidence type="ECO:0000259" key="2">
    <source>
        <dbReference type="Pfam" id="PF01693"/>
    </source>
</evidence>
<dbReference type="AlphaFoldDB" id="A0A1M2V8T4"/>
<dbReference type="InterPro" id="IPR011320">
    <property type="entry name" value="RNase_H1_N"/>
</dbReference>
<dbReference type="EMBL" id="MNAD01001572">
    <property type="protein sequence ID" value="OJT03946.1"/>
    <property type="molecule type" value="Genomic_DNA"/>
</dbReference>
<feature type="domain" description="Ribonuclease H1 N-terminal" evidence="2">
    <location>
        <begin position="175"/>
        <end position="216"/>
    </location>
</feature>
<feature type="compositionally biased region" description="Basic and acidic residues" evidence="1">
    <location>
        <begin position="1"/>
        <end position="10"/>
    </location>
</feature>
<dbReference type="STRING" id="154538.A0A1M2V8T4"/>
<protein>
    <recommendedName>
        <fullName evidence="2">Ribonuclease H1 N-terminal domain-containing protein</fullName>
    </recommendedName>
</protein>
<dbReference type="SUPFAM" id="SSF55658">
    <property type="entry name" value="L9 N-domain-like"/>
    <property type="match status" value="1"/>
</dbReference>
<keyword evidence="4" id="KW-1185">Reference proteome</keyword>
<reference evidence="3 4" key="1">
    <citation type="submission" date="2016-10" db="EMBL/GenBank/DDBJ databases">
        <title>Genome sequence of the basidiomycete white-rot fungus Trametes pubescens.</title>
        <authorList>
            <person name="Makela M.R."/>
            <person name="Granchi Z."/>
            <person name="Peng M."/>
            <person name="De Vries R.P."/>
            <person name="Grigoriev I."/>
            <person name="Riley R."/>
            <person name="Hilden K."/>
        </authorList>
    </citation>
    <scope>NUCLEOTIDE SEQUENCE [LARGE SCALE GENOMIC DNA]</scope>
    <source>
        <strain evidence="3 4">FBCC735</strain>
    </source>
</reference>
<evidence type="ECO:0000256" key="1">
    <source>
        <dbReference type="SAM" id="MobiDB-lite"/>
    </source>
</evidence>
<dbReference type="Proteomes" id="UP000184267">
    <property type="component" value="Unassembled WGS sequence"/>
</dbReference>
<evidence type="ECO:0000313" key="4">
    <source>
        <dbReference type="Proteomes" id="UP000184267"/>
    </source>
</evidence>
<comment type="caution">
    <text evidence="3">The sequence shown here is derived from an EMBL/GenBank/DDBJ whole genome shotgun (WGS) entry which is preliminary data.</text>
</comment>
<evidence type="ECO:0000313" key="3">
    <source>
        <dbReference type="EMBL" id="OJT03946.1"/>
    </source>
</evidence>
<dbReference type="Pfam" id="PF01693">
    <property type="entry name" value="Cauli_VI"/>
    <property type="match status" value="1"/>
</dbReference>
<dbReference type="InterPro" id="IPR037056">
    <property type="entry name" value="RNase_H1_N_sf"/>
</dbReference>